<dbReference type="GeneID" id="56135909"/>
<evidence type="ECO:0000313" key="2">
    <source>
        <dbReference type="Proteomes" id="UP000320799"/>
    </source>
</evidence>
<sequence>MLIKRTQASAFAGMVAAVAKQKDSGNVVQVQYAHPDGFDVELRWVDSSACHGGVVRVVVSDENVQWQHPECGFVPLDVFKHRYQV</sequence>
<organism evidence="1 2">
    <name type="scientific">Achromobacter phage Motura</name>
    <dbReference type="NCBI Taxonomy" id="2591403"/>
    <lineage>
        <taxon>Viruses</taxon>
        <taxon>Duplodnaviria</taxon>
        <taxon>Heunggongvirae</taxon>
        <taxon>Uroviricota</taxon>
        <taxon>Caudoviricetes</taxon>
        <taxon>Moturavirus</taxon>
        <taxon>Moturavirus motura</taxon>
    </lineage>
</organism>
<dbReference type="EMBL" id="MN094788">
    <property type="protein sequence ID" value="QDH83452.1"/>
    <property type="molecule type" value="Genomic_DNA"/>
</dbReference>
<reference evidence="1 2" key="1">
    <citation type="submission" date="2019-06" db="EMBL/GenBank/DDBJ databases">
        <authorList>
            <person name="Kincaid V.D."/>
            <person name="Fuller A."/>
            <person name="Hodges K."/>
            <person name="Bansal M."/>
            <person name="Essig J."/>
            <person name="Johnson A."/>
        </authorList>
    </citation>
    <scope>NUCLEOTIDE SEQUENCE [LARGE SCALE GENOMIC DNA]</scope>
</reference>
<dbReference type="RefSeq" id="YP_009903633.1">
    <property type="nucleotide sequence ID" value="NC_049849.1"/>
</dbReference>
<keyword evidence="2" id="KW-1185">Reference proteome</keyword>
<evidence type="ECO:0000313" key="1">
    <source>
        <dbReference type="EMBL" id="QDH83452.1"/>
    </source>
</evidence>
<accession>A0A514CSJ8</accession>
<dbReference type="KEGG" id="vg:56135909"/>
<protein>
    <submittedName>
        <fullName evidence="1">Uncharacterized protein</fullName>
    </submittedName>
</protein>
<name>A0A514CSJ8_9CAUD</name>
<dbReference type="Proteomes" id="UP000320799">
    <property type="component" value="Segment"/>
</dbReference>
<proteinExistence type="predicted"/>